<evidence type="ECO:0000259" key="1">
    <source>
        <dbReference type="Pfam" id="PF00535"/>
    </source>
</evidence>
<reference evidence="2" key="1">
    <citation type="submission" date="2022-06" db="EMBL/GenBank/DDBJ databases">
        <title>Sphingomonas sp. nov. isolated from rhizosphere soil of tomato.</title>
        <authorList>
            <person name="Dong H."/>
            <person name="Gao R."/>
        </authorList>
    </citation>
    <scope>NUCLEOTIDE SEQUENCE</scope>
    <source>
        <strain evidence="2">MMSM24</strain>
    </source>
</reference>
<dbReference type="EC" id="2.4.-.-" evidence="2"/>
<sequence>MASLRAQTFGYFRAIVSDNRSPDGAGDAVRAYVEGLGDRRIGFVEQPENGGEYGQGRYLFGAAGNADYFCILHDDDVLAPSYLQRAVAALDAAPDVALFVANPWVMDAAGTRLTLETYGYQRDHGRSRRERGRFPVLETHMASGFTPISGTVFRTAWLRRSGFVDQDCHGNFPFELNIMTRLGDIGATGWYEPDLLLGVRYHAGSLRNMLGLMRNPAVVGTMLRILERRQYSGAPERRRRKIVSRLYRAQADIALADGDRDEARANLRAACAANPLSPRAWGRRLGVAMGAGA</sequence>
<dbReference type="CDD" id="cd00761">
    <property type="entry name" value="Glyco_tranf_GTA_type"/>
    <property type="match status" value="1"/>
</dbReference>
<dbReference type="EMBL" id="JANFAV010000001">
    <property type="protein sequence ID" value="MCW6533476.1"/>
    <property type="molecule type" value="Genomic_DNA"/>
</dbReference>
<dbReference type="Pfam" id="PF00535">
    <property type="entry name" value="Glycos_transf_2"/>
    <property type="match status" value="1"/>
</dbReference>
<feature type="domain" description="Glycosyltransferase 2-like" evidence="1">
    <location>
        <begin position="2"/>
        <end position="108"/>
    </location>
</feature>
<dbReference type="InterPro" id="IPR001173">
    <property type="entry name" value="Glyco_trans_2-like"/>
</dbReference>
<dbReference type="Proteomes" id="UP001165565">
    <property type="component" value="Unassembled WGS sequence"/>
</dbReference>
<dbReference type="Gene3D" id="3.90.550.10">
    <property type="entry name" value="Spore Coat Polysaccharide Biosynthesis Protein SpsA, Chain A"/>
    <property type="match status" value="1"/>
</dbReference>
<dbReference type="Pfam" id="PF13428">
    <property type="entry name" value="TPR_14"/>
    <property type="match status" value="1"/>
</dbReference>
<dbReference type="AlphaFoldDB" id="A0AA41Z6G5"/>
<dbReference type="GO" id="GO:0016757">
    <property type="term" value="F:glycosyltransferase activity"/>
    <property type="evidence" value="ECO:0007669"/>
    <property type="project" value="UniProtKB-KW"/>
</dbReference>
<keyword evidence="3" id="KW-1185">Reference proteome</keyword>
<evidence type="ECO:0000313" key="2">
    <source>
        <dbReference type="EMBL" id="MCW6533476.1"/>
    </source>
</evidence>
<accession>A0AA41Z6G5</accession>
<proteinExistence type="predicted"/>
<name>A0AA41Z6G5_9SPHN</name>
<organism evidence="2 3">
    <name type="scientific">Sphingomonas lycopersici</name>
    <dbReference type="NCBI Taxonomy" id="2951807"/>
    <lineage>
        <taxon>Bacteria</taxon>
        <taxon>Pseudomonadati</taxon>
        <taxon>Pseudomonadota</taxon>
        <taxon>Alphaproteobacteria</taxon>
        <taxon>Sphingomonadales</taxon>
        <taxon>Sphingomonadaceae</taxon>
        <taxon>Sphingomonas</taxon>
    </lineage>
</organism>
<keyword evidence="2" id="KW-0808">Transferase</keyword>
<evidence type="ECO:0000313" key="3">
    <source>
        <dbReference type="Proteomes" id="UP001165565"/>
    </source>
</evidence>
<comment type="caution">
    <text evidence="2">The sequence shown here is derived from an EMBL/GenBank/DDBJ whole genome shotgun (WGS) entry which is preliminary data.</text>
</comment>
<gene>
    <name evidence="2" type="ORF">NEE01_01620</name>
</gene>
<protein>
    <submittedName>
        <fullName evidence="2">Glycosyltransferase</fullName>
        <ecNumber evidence="2">2.4.-.-</ecNumber>
    </submittedName>
</protein>
<dbReference type="InterPro" id="IPR029044">
    <property type="entry name" value="Nucleotide-diphossugar_trans"/>
</dbReference>
<dbReference type="SUPFAM" id="SSF53448">
    <property type="entry name" value="Nucleotide-diphospho-sugar transferases"/>
    <property type="match status" value="1"/>
</dbReference>
<keyword evidence="2" id="KW-0328">Glycosyltransferase</keyword>